<organism evidence="1 2">
    <name type="scientific">Cladobotryum mycophilum</name>
    <dbReference type="NCBI Taxonomy" id="491253"/>
    <lineage>
        <taxon>Eukaryota</taxon>
        <taxon>Fungi</taxon>
        <taxon>Dikarya</taxon>
        <taxon>Ascomycota</taxon>
        <taxon>Pezizomycotina</taxon>
        <taxon>Sordariomycetes</taxon>
        <taxon>Hypocreomycetidae</taxon>
        <taxon>Hypocreales</taxon>
        <taxon>Hypocreaceae</taxon>
        <taxon>Cladobotryum</taxon>
    </lineage>
</organism>
<accession>A0ABR0SCS8</accession>
<comment type="caution">
    <text evidence="1">The sequence shown here is derived from an EMBL/GenBank/DDBJ whole genome shotgun (WGS) entry which is preliminary data.</text>
</comment>
<sequence>MTIQSKCDDWLEALAGKLGGGIGDRRLRCCWRWRWKDGYDFAAIPDSDDPSPSQDVIQPVRRQEARSAECARCASRSKQPSLDFHRKGGNMVLQLVLLRVLMVYVV</sequence>
<reference evidence="1 2" key="1">
    <citation type="submission" date="2024-01" db="EMBL/GenBank/DDBJ databases">
        <title>Complete genome of Cladobotryum mycophilum ATHUM6906.</title>
        <authorList>
            <person name="Christinaki A.C."/>
            <person name="Myridakis A.I."/>
            <person name="Kouvelis V.N."/>
        </authorList>
    </citation>
    <scope>NUCLEOTIDE SEQUENCE [LARGE SCALE GENOMIC DNA]</scope>
    <source>
        <strain evidence="1 2">ATHUM6906</strain>
    </source>
</reference>
<dbReference type="EMBL" id="JAVFKD010000014">
    <property type="protein sequence ID" value="KAK5989993.1"/>
    <property type="molecule type" value="Genomic_DNA"/>
</dbReference>
<protein>
    <submittedName>
        <fullName evidence="1">Uncharacterized protein</fullName>
    </submittedName>
</protein>
<keyword evidence="2" id="KW-1185">Reference proteome</keyword>
<gene>
    <name evidence="1" type="ORF">PT974_08256</name>
</gene>
<evidence type="ECO:0000313" key="2">
    <source>
        <dbReference type="Proteomes" id="UP001338125"/>
    </source>
</evidence>
<proteinExistence type="predicted"/>
<name>A0ABR0SCS8_9HYPO</name>
<dbReference type="Proteomes" id="UP001338125">
    <property type="component" value="Unassembled WGS sequence"/>
</dbReference>
<evidence type="ECO:0000313" key="1">
    <source>
        <dbReference type="EMBL" id="KAK5989993.1"/>
    </source>
</evidence>